<comment type="similarity">
    <text evidence="1">Belongs to the LysR transcriptional regulatory family.</text>
</comment>
<proteinExistence type="inferred from homology"/>
<evidence type="ECO:0000256" key="4">
    <source>
        <dbReference type="ARBA" id="ARBA00023163"/>
    </source>
</evidence>
<sequence>MDEPTLVDLRAFVLAAGAGSFSAAARELGTTQPTVSRTVARLEQRLGVPLLVRSTRGLVLTPAGEVLQREATRVLDQARAAVELTRRAHRAPGRLVVAVKPDGDAGALAEVLPAMESSGHAVDLLLRETHLLPEAVRTGEADACLVAGPVALEGLEHDLLLAEPRYAVLAAGHPLAERAALTSADLVGEVVARWPHLPADLDHFYRGAAPEEPAPDHGIDVDGLAEALRLVELGRAVTFLPASVVARFARPGIRAVPVDGLAPSTLVVAWRAGSTDPVLAALVLACATWAGDRAEP</sequence>
<dbReference type="Proteomes" id="UP001596087">
    <property type="component" value="Unassembled WGS sequence"/>
</dbReference>
<dbReference type="PANTHER" id="PTHR30346:SF0">
    <property type="entry name" value="HCA OPERON TRANSCRIPTIONAL ACTIVATOR HCAR"/>
    <property type="match status" value="1"/>
</dbReference>
<dbReference type="SUPFAM" id="SSF53850">
    <property type="entry name" value="Periplasmic binding protein-like II"/>
    <property type="match status" value="1"/>
</dbReference>
<protein>
    <submittedName>
        <fullName evidence="6">LysR family transcriptional regulator</fullName>
    </submittedName>
</protein>
<dbReference type="InterPro" id="IPR036388">
    <property type="entry name" value="WH-like_DNA-bd_sf"/>
</dbReference>
<dbReference type="EMBL" id="JBHSKD010000007">
    <property type="protein sequence ID" value="MFC5176237.1"/>
    <property type="molecule type" value="Genomic_DNA"/>
</dbReference>
<gene>
    <name evidence="6" type="ORF">ACFPGP_06110</name>
</gene>
<dbReference type="InterPro" id="IPR036390">
    <property type="entry name" value="WH_DNA-bd_sf"/>
</dbReference>
<dbReference type="Pfam" id="PF00126">
    <property type="entry name" value="HTH_1"/>
    <property type="match status" value="1"/>
</dbReference>
<dbReference type="PANTHER" id="PTHR30346">
    <property type="entry name" value="TRANSCRIPTIONAL DUAL REGULATOR HCAR-RELATED"/>
    <property type="match status" value="1"/>
</dbReference>
<comment type="caution">
    <text evidence="6">The sequence shown here is derived from an EMBL/GenBank/DDBJ whole genome shotgun (WGS) entry which is preliminary data.</text>
</comment>
<reference evidence="7" key="1">
    <citation type="journal article" date="2019" name="Int. J. Syst. Evol. Microbiol.">
        <title>The Global Catalogue of Microorganisms (GCM) 10K type strain sequencing project: providing services to taxonomists for standard genome sequencing and annotation.</title>
        <authorList>
            <consortium name="The Broad Institute Genomics Platform"/>
            <consortium name="The Broad Institute Genome Sequencing Center for Infectious Disease"/>
            <person name="Wu L."/>
            <person name="Ma J."/>
        </authorList>
    </citation>
    <scope>NUCLEOTIDE SEQUENCE [LARGE SCALE GENOMIC DNA]</scope>
    <source>
        <strain evidence="7">DFY41</strain>
    </source>
</reference>
<keyword evidence="3" id="KW-0238">DNA-binding</keyword>
<dbReference type="Gene3D" id="3.40.190.10">
    <property type="entry name" value="Periplasmic binding protein-like II"/>
    <property type="match status" value="2"/>
</dbReference>
<dbReference type="Pfam" id="PF03466">
    <property type="entry name" value="LysR_substrate"/>
    <property type="match status" value="1"/>
</dbReference>
<name>A0ABW0BGX4_9ACTN</name>
<keyword evidence="2" id="KW-0805">Transcription regulation</keyword>
<keyword evidence="4" id="KW-0804">Transcription</keyword>
<dbReference type="PROSITE" id="PS50931">
    <property type="entry name" value="HTH_LYSR"/>
    <property type="match status" value="1"/>
</dbReference>
<feature type="domain" description="HTH lysR-type" evidence="5">
    <location>
        <begin position="4"/>
        <end position="61"/>
    </location>
</feature>
<evidence type="ECO:0000256" key="1">
    <source>
        <dbReference type="ARBA" id="ARBA00009437"/>
    </source>
</evidence>
<evidence type="ECO:0000313" key="7">
    <source>
        <dbReference type="Proteomes" id="UP001596087"/>
    </source>
</evidence>
<accession>A0ABW0BGX4</accession>
<evidence type="ECO:0000259" key="5">
    <source>
        <dbReference type="PROSITE" id="PS50931"/>
    </source>
</evidence>
<organism evidence="6 7">
    <name type="scientific">Nocardioides taihuensis</name>
    <dbReference type="NCBI Taxonomy" id="1835606"/>
    <lineage>
        <taxon>Bacteria</taxon>
        <taxon>Bacillati</taxon>
        <taxon>Actinomycetota</taxon>
        <taxon>Actinomycetes</taxon>
        <taxon>Propionibacteriales</taxon>
        <taxon>Nocardioidaceae</taxon>
        <taxon>Nocardioides</taxon>
    </lineage>
</organism>
<dbReference type="SUPFAM" id="SSF46785">
    <property type="entry name" value="Winged helix' DNA-binding domain"/>
    <property type="match status" value="1"/>
</dbReference>
<dbReference type="RefSeq" id="WP_378588309.1">
    <property type="nucleotide sequence ID" value="NZ_JBHSKD010000007.1"/>
</dbReference>
<keyword evidence="7" id="KW-1185">Reference proteome</keyword>
<dbReference type="InterPro" id="IPR005119">
    <property type="entry name" value="LysR_subst-bd"/>
</dbReference>
<dbReference type="InterPro" id="IPR000847">
    <property type="entry name" value="LysR_HTH_N"/>
</dbReference>
<evidence type="ECO:0000313" key="6">
    <source>
        <dbReference type="EMBL" id="MFC5176237.1"/>
    </source>
</evidence>
<dbReference type="Gene3D" id="1.10.10.10">
    <property type="entry name" value="Winged helix-like DNA-binding domain superfamily/Winged helix DNA-binding domain"/>
    <property type="match status" value="1"/>
</dbReference>
<evidence type="ECO:0000256" key="2">
    <source>
        <dbReference type="ARBA" id="ARBA00023015"/>
    </source>
</evidence>
<evidence type="ECO:0000256" key="3">
    <source>
        <dbReference type="ARBA" id="ARBA00023125"/>
    </source>
</evidence>
<dbReference type="PRINTS" id="PR00039">
    <property type="entry name" value="HTHLYSR"/>
</dbReference>